<dbReference type="Proteomes" id="UP000317421">
    <property type="component" value="Unassembled WGS sequence"/>
</dbReference>
<protein>
    <submittedName>
        <fullName evidence="1">Uncharacterized protein</fullName>
    </submittedName>
</protein>
<dbReference type="RefSeq" id="WP_146444894.1">
    <property type="nucleotide sequence ID" value="NZ_SJPR01000002.1"/>
</dbReference>
<dbReference type="OrthoDB" id="9906920at2"/>
<evidence type="ECO:0000313" key="2">
    <source>
        <dbReference type="Proteomes" id="UP000317421"/>
    </source>
</evidence>
<keyword evidence="2" id="KW-1185">Reference proteome</keyword>
<sequence length="107" mass="11872">MPGLSDSGQSLPYARPIPPVSGCDLQYGAPGVRVWQRWRSLYDDILAHVRACDRLGVDLTVGQLAEELDEALGLVERRLEELGSLQILYCHGDGRIELDSGYRRMCG</sequence>
<accession>A0A5C6AEZ6</accession>
<evidence type="ECO:0000313" key="1">
    <source>
        <dbReference type="EMBL" id="TWT98006.1"/>
    </source>
</evidence>
<dbReference type="AlphaFoldDB" id="A0A5C6AEZ6"/>
<comment type="caution">
    <text evidence="1">The sequence shown here is derived from an EMBL/GenBank/DDBJ whole genome shotgun (WGS) entry which is preliminary data.</text>
</comment>
<reference evidence="1 2" key="1">
    <citation type="submission" date="2019-02" db="EMBL/GenBank/DDBJ databases">
        <title>Deep-cultivation of Planctomycetes and their phenomic and genomic characterization uncovers novel biology.</title>
        <authorList>
            <person name="Wiegand S."/>
            <person name="Jogler M."/>
            <person name="Boedeker C."/>
            <person name="Pinto D."/>
            <person name="Vollmers J."/>
            <person name="Rivas-Marin E."/>
            <person name="Kohn T."/>
            <person name="Peeters S.H."/>
            <person name="Heuer A."/>
            <person name="Rast P."/>
            <person name="Oberbeckmann S."/>
            <person name="Bunk B."/>
            <person name="Jeske O."/>
            <person name="Meyerdierks A."/>
            <person name="Storesund J.E."/>
            <person name="Kallscheuer N."/>
            <person name="Luecker S."/>
            <person name="Lage O.M."/>
            <person name="Pohl T."/>
            <person name="Merkel B.J."/>
            <person name="Hornburger P."/>
            <person name="Mueller R.-W."/>
            <person name="Bruemmer F."/>
            <person name="Labrenz M."/>
            <person name="Spormann A.M."/>
            <person name="Op Den Camp H."/>
            <person name="Overmann J."/>
            <person name="Amann R."/>
            <person name="Jetten M.S.M."/>
            <person name="Mascher T."/>
            <person name="Medema M.H."/>
            <person name="Devos D.P."/>
            <person name="Kaster A.-K."/>
            <person name="Ovreas L."/>
            <person name="Rohde M."/>
            <person name="Galperin M.Y."/>
            <person name="Jogler C."/>
        </authorList>
    </citation>
    <scope>NUCLEOTIDE SEQUENCE [LARGE SCALE GENOMIC DNA]</scope>
    <source>
        <strain evidence="1 2">Pla108</strain>
    </source>
</reference>
<gene>
    <name evidence="1" type="ORF">Pla108_21610</name>
</gene>
<dbReference type="EMBL" id="SJPR01000002">
    <property type="protein sequence ID" value="TWT98006.1"/>
    <property type="molecule type" value="Genomic_DNA"/>
</dbReference>
<proteinExistence type="predicted"/>
<organism evidence="1 2">
    <name type="scientific">Botrimarina colliarenosi</name>
    <dbReference type="NCBI Taxonomy" id="2528001"/>
    <lineage>
        <taxon>Bacteria</taxon>
        <taxon>Pseudomonadati</taxon>
        <taxon>Planctomycetota</taxon>
        <taxon>Planctomycetia</taxon>
        <taxon>Pirellulales</taxon>
        <taxon>Lacipirellulaceae</taxon>
        <taxon>Botrimarina</taxon>
    </lineage>
</organism>
<name>A0A5C6AEZ6_9BACT</name>